<reference evidence="2" key="1">
    <citation type="submission" date="2018-06" db="EMBL/GenBank/DDBJ databases">
        <authorList>
            <person name="Zhirakovskaya E."/>
        </authorList>
    </citation>
    <scope>NUCLEOTIDE SEQUENCE</scope>
</reference>
<dbReference type="GO" id="GO:0003677">
    <property type="term" value="F:DNA binding"/>
    <property type="evidence" value="ECO:0007669"/>
    <property type="project" value="InterPro"/>
</dbReference>
<organism evidence="2">
    <name type="scientific">hydrothermal vent metagenome</name>
    <dbReference type="NCBI Taxonomy" id="652676"/>
    <lineage>
        <taxon>unclassified sequences</taxon>
        <taxon>metagenomes</taxon>
        <taxon>ecological metagenomes</taxon>
    </lineage>
</organism>
<dbReference type="GO" id="GO:0004803">
    <property type="term" value="F:transposase activity"/>
    <property type="evidence" value="ECO:0007669"/>
    <property type="project" value="InterPro"/>
</dbReference>
<sequence>MSRLSKPLAYFLTWTTYGTWLHGDPRGSVDDTHNLYGHPYLSNEPDRRLKAQNTLVETPFRMGDAARNIVKKAIIDHAAMREWRTLALSVQTNHVHLVILAAIHTPEQIMAQCKSWATRRLREAELLGVRKRVWTKMGSTRWLWNEKALLAAIDYTKRMQ</sequence>
<dbReference type="InterPro" id="IPR036515">
    <property type="entry name" value="Transposase_17_sf"/>
</dbReference>
<protein>
    <recommendedName>
        <fullName evidence="1">Transposase IS200-like domain-containing protein</fullName>
    </recommendedName>
</protein>
<evidence type="ECO:0000259" key="1">
    <source>
        <dbReference type="SMART" id="SM01321"/>
    </source>
</evidence>
<feature type="domain" description="Transposase IS200-like" evidence="1">
    <location>
        <begin position="5"/>
        <end position="159"/>
    </location>
</feature>
<name>A0A3B1DUM8_9ZZZZ</name>
<proteinExistence type="predicted"/>
<gene>
    <name evidence="2" type="ORF">MNBD_PLANCTO03-2463</name>
</gene>
<accession>A0A3B1DUM8</accession>
<dbReference type="SUPFAM" id="SSF143422">
    <property type="entry name" value="Transposase IS200-like"/>
    <property type="match status" value="1"/>
</dbReference>
<dbReference type="EMBL" id="UOGK01000723">
    <property type="protein sequence ID" value="VAX42601.1"/>
    <property type="molecule type" value="Genomic_DNA"/>
</dbReference>
<dbReference type="InterPro" id="IPR002686">
    <property type="entry name" value="Transposase_17"/>
</dbReference>
<dbReference type="GO" id="GO:0006313">
    <property type="term" value="P:DNA transposition"/>
    <property type="evidence" value="ECO:0007669"/>
    <property type="project" value="InterPro"/>
</dbReference>
<dbReference type="AlphaFoldDB" id="A0A3B1DUM8"/>
<evidence type="ECO:0000313" key="2">
    <source>
        <dbReference type="EMBL" id="VAX42601.1"/>
    </source>
</evidence>
<dbReference type="SMART" id="SM01321">
    <property type="entry name" value="Y1_Tnp"/>
    <property type="match status" value="1"/>
</dbReference>
<dbReference type="Gene3D" id="3.30.70.1290">
    <property type="entry name" value="Transposase IS200-like"/>
    <property type="match status" value="1"/>
</dbReference>